<feature type="region of interest" description="Disordered" evidence="1">
    <location>
        <begin position="1"/>
        <end position="21"/>
    </location>
</feature>
<evidence type="ECO:0008006" key="4">
    <source>
        <dbReference type="Google" id="ProtNLM"/>
    </source>
</evidence>
<evidence type="ECO:0000256" key="1">
    <source>
        <dbReference type="SAM" id="MobiDB-lite"/>
    </source>
</evidence>
<organism evidence="2">
    <name type="scientific">Streptomyces pristinaespiralis</name>
    <dbReference type="NCBI Taxonomy" id="38300"/>
    <lineage>
        <taxon>Bacteria</taxon>
        <taxon>Bacillati</taxon>
        <taxon>Actinomycetota</taxon>
        <taxon>Actinomycetes</taxon>
        <taxon>Kitasatosporales</taxon>
        <taxon>Streptomycetaceae</taxon>
        <taxon>Streptomyces</taxon>
    </lineage>
</organism>
<evidence type="ECO:0000313" key="2">
    <source>
        <dbReference type="EMBL" id="ALC21881.1"/>
    </source>
</evidence>
<protein>
    <recommendedName>
        <fullName evidence="4">Secreted protein</fullName>
    </recommendedName>
</protein>
<evidence type="ECO:0000313" key="3">
    <source>
        <dbReference type="Proteomes" id="UP000060513"/>
    </source>
</evidence>
<reference evidence="2 3" key="1">
    <citation type="submission" date="2015-08" db="EMBL/GenBank/DDBJ databases">
        <title>Genome sequence of the pristinamycin over-producing bacterium Streptomyces pristinaespiralis HCCB10218.</title>
        <authorList>
            <person name="Tian J."/>
            <person name="Yang J."/>
            <person name="Li L."/>
            <person name="Ruan L."/>
            <person name="Wei W."/>
            <person name="Zheng G."/>
            <person name="Wei Z."/>
            <person name="Yang S."/>
            <person name="Ge M."/>
            <person name="Jiang W."/>
            <person name="Lu Y."/>
        </authorList>
    </citation>
    <scope>NUCLEOTIDE SEQUENCE [LARGE SCALE GENOMIC DNA]</scope>
    <source>
        <strain evidence="2 3">HCCB 10218</strain>
    </source>
</reference>
<accession>A0A0M5IW95</accession>
<name>A0A0M5IW95_STRPR</name>
<dbReference type="AlphaFoldDB" id="A0A0M5IW95"/>
<feature type="compositionally biased region" description="Basic and acidic residues" evidence="1">
    <location>
        <begin position="7"/>
        <end position="21"/>
    </location>
</feature>
<gene>
    <name evidence="2" type="ORF">SPRI_3575</name>
</gene>
<dbReference type="InterPro" id="IPR006311">
    <property type="entry name" value="TAT_signal"/>
</dbReference>
<dbReference type="Proteomes" id="UP000060513">
    <property type="component" value="Chromosome"/>
</dbReference>
<dbReference type="EMBL" id="CP011340">
    <property type="protein sequence ID" value="ALC21881.1"/>
    <property type="molecule type" value="Genomic_DNA"/>
</dbReference>
<sequence length="453" mass="50124">MTGGARRVRDMSRTAPRRDDPARPLLRSIVMDTTRRTILRGMAAAPVAATAGGLLLPHGARAAQAAADPMPLDLRVRTRAKGTGTSYPDVIKRLLLMADSERPEERHGLARASLAGILADANRKGRPARPDWPGASLPRLRTSFQWQGADEENSISNDFRTKYWRPQGISNHYTGAGGTTPDILMVSWYARAGEKDQGARISIVDLSDPGAPRYRHVLLVEPWVQGRRFTFRPATLHAGGIAWYGNRLYIADTVKGLRVFNTDEMLEVATGGRADKCGYWKGKYYAHRYKYVLPQSRAYDHVAPNQVEVQQRYSQVAVDVTTRPHSLVVSEFMRPLETSSRAVRWNLDPGTGALVPVRPGGLVRSVARDRIRHGGQVQGAVSVLGTYYLSASAGPDRYGTVRTWRKQAVGDPPAAFAWHQAEGPEDLSHDARAGVLWSVNEYEGNRYVYSMTL</sequence>
<dbReference type="KEGG" id="spri:SPRI_3575"/>
<dbReference type="STRING" id="38300.SPRI_3575"/>
<proteinExistence type="predicted"/>
<dbReference type="PROSITE" id="PS51318">
    <property type="entry name" value="TAT"/>
    <property type="match status" value="1"/>
</dbReference>
<dbReference type="PATRIC" id="fig|38300.4.peg.3749"/>